<gene>
    <name evidence="1" type="ORF">S01H1_04778</name>
</gene>
<organism evidence="1">
    <name type="scientific">marine sediment metagenome</name>
    <dbReference type="NCBI Taxonomy" id="412755"/>
    <lineage>
        <taxon>unclassified sequences</taxon>
        <taxon>metagenomes</taxon>
        <taxon>ecological metagenomes</taxon>
    </lineage>
</organism>
<sequence length="116" mass="12501">MICSDVNNISAACVDFTTLEGDYFEQVGRITDLDDDGAPVDLTAFAGTLKMQIKKDVNGMVIKELTEGSGLTVLDTNQLTIAFENDINAGRYVYDIVGIEGGKTITIQNGSFIIND</sequence>
<protein>
    <submittedName>
        <fullName evidence="1">Uncharacterized protein</fullName>
    </submittedName>
</protein>
<comment type="caution">
    <text evidence="1">The sequence shown here is derived from an EMBL/GenBank/DDBJ whole genome shotgun (WGS) entry which is preliminary data.</text>
</comment>
<dbReference type="AlphaFoldDB" id="X0RY86"/>
<dbReference type="EMBL" id="BARS01002506">
    <property type="protein sequence ID" value="GAF68697.1"/>
    <property type="molecule type" value="Genomic_DNA"/>
</dbReference>
<evidence type="ECO:0000313" key="1">
    <source>
        <dbReference type="EMBL" id="GAF68697.1"/>
    </source>
</evidence>
<name>X0RY86_9ZZZZ</name>
<accession>X0RY86</accession>
<reference evidence="1" key="1">
    <citation type="journal article" date="2014" name="Front. Microbiol.">
        <title>High frequency of phylogenetically diverse reductive dehalogenase-homologous genes in deep subseafloor sedimentary metagenomes.</title>
        <authorList>
            <person name="Kawai M."/>
            <person name="Futagami T."/>
            <person name="Toyoda A."/>
            <person name="Takaki Y."/>
            <person name="Nishi S."/>
            <person name="Hori S."/>
            <person name="Arai W."/>
            <person name="Tsubouchi T."/>
            <person name="Morono Y."/>
            <person name="Uchiyama I."/>
            <person name="Ito T."/>
            <person name="Fujiyama A."/>
            <person name="Inagaki F."/>
            <person name="Takami H."/>
        </authorList>
    </citation>
    <scope>NUCLEOTIDE SEQUENCE</scope>
    <source>
        <strain evidence="1">Expedition CK06-06</strain>
    </source>
</reference>
<proteinExistence type="predicted"/>